<sequence>MKIQIVVDNECHQKHEEYYKTFASDVDVIYTDYEDSLIRKVRNYSIVGSFLYHVLMWKKSMNYAKKIIKTEGDNVLCINPLVGLFLGLFNRGHKNIVLAGFLFEPKKNKLYYSLRKILVNLSLKNIKDIVVYSEREVSYYARIFPKYKQKFKFIHYGLDYTDEKTYEGFLPNEFVFSGGGSNRDYDTLIKAYELSYLSEPLIIANQPWRIPKTDDSRIEILSDVVLETFGDVLGNSKMLVLSLKDVELSAGHMVMLQGMSLGVPIIVNDIPAVRDYVDESMVTFYQSGDILQLKNLLEKFDPNSIEIRKKADNAKSQYWKKYTSRGLMDRLVALLNL</sequence>
<evidence type="ECO:0000313" key="1">
    <source>
        <dbReference type="EMBL" id="GGE22965.1"/>
    </source>
</evidence>
<dbReference type="Proteomes" id="UP000660801">
    <property type="component" value="Unassembled WGS sequence"/>
</dbReference>
<evidence type="ECO:0000313" key="2">
    <source>
        <dbReference type="Proteomes" id="UP000660801"/>
    </source>
</evidence>
<comment type="caution">
    <text evidence="1">The sequence shown here is derived from an EMBL/GenBank/DDBJ whole genome shotgun (WGS) entry which is preliminary data.</text>
</comment>
<dbReference type="EMBL" id="BMJN01000001">
    <property type="protein sequence ID" value="GGE22965.1"/>
    <property type="molecule type" value="Genomic_DNA"/>
</dbReference>
<accession>A0A917ECT4</accession>
<gene>
    <name evidence="1" type="ORF">GCM10011510_00060</name>
</gene>
<dbReference type="OrthoDB" id="1092346at2"/>
<dbReference type="SUPFAM" id="SSF53756">
    <property type="entry name" value="UDP-Glycosyltransferase/glycogen phosphorylase"/>
    <property type="match status" value="1"/>
</dbReference>
<reference evidence="1" key="2">
    <citation type="submission" date="2020-09" db="EMBL/GenBank/DDBJ databases">
        <authorList>
            <person name="Sun Q."/>
            <person name="Zhou Y."/>
        </authorList>
    </citation>
    <scope>NUCLEOTIDE SEQUENCE</scope>
    <source>
        <strain evidence="1">CGMCC 1.15533</strain>
    </source>
</reference>
<proteinExistence type="predicted"/>
<keyword evidence="2" id="KW-1185">Reference proteome</keyword>
<dbReference type="AlphaFoldDB" id="A0A917ECT4"/>
<evidence type="ECO:0008006" key="3">
    <source>
        <dbReference type="Google" id="ProtNLM"/>
    </source>
</evidence>
<protein>
    <recommendedName>
        <fullName evidence="3">Glycosyltransferase</fullName>
    </recommendedName>
</protein>
<organism evidence="1 2">
    <name type="scientific">Streptococcus himalayensis</name>
    <dbReference type="NCBI Taxonomy" id="1888195"/>
    <lineage>
        <taxon>Bacteria</taxon>
        <taxon>Bacillati</taxon>
        <taxon>Bacillota</taxon>
        <taxon>Bacilli</taxon>
        <taxon>Lactobacillales</taxon>
        <taxon>Streptococcaceae</taxon>
        <taxon>Streptococcus</taxon>
    </lineage>
</organism>
<name>A0A917ECT4_9STRE</name>
<dbReference type="RefSeq" id="WP_068990443.1">
    <property type="nucleotide sequence ID" value="NZ_BMJN01000001.1"/>
</dbReference>
<reference evidence="1" key="1">
    <citation type="journal article" date="2014" name="Int. J. Syst. Evol. Microbiol.">
        <title>Complete genome sequence of Corynebacterium casei LMG S-19264T (=DSM 44701T), isolated from a smear-ripened cheese.</title>
        <authorList>
            <consortium name="US DOE Joint Genome Institute (JGI-PGF)"/>
            <person name="Walter F."/>
            <person name="Albersmeier A."/>
            <person name="Kalinowski J."/>
            <person name="Ruckert C."/>
        </authorList>
    </citation>
    <scope>NUCLEOTIDE SEQUENCE</scope>
    <source>
        <strain evidence="1">CGMCC 1.15533</strain>
    </source>
</reference>
<dbReference type="Gene3D" id="3.40.50.2000">
    <property type="entry name" value="Glycogen Phosphorylase B"/>
    <property type="match status" value="1"/>
</dbReference>